<dbReference type="PANTHER" id="PTHR22974">
    <property type="entry name" value="MIXED LINEAGE PROTEIN KINASE"/>
    <property type="match status" value="1"/>
</dbReference>
<dbReference type="GO" id="GO:0033316">
    <property type="term" value="P:meiotic spindle assembly checkpoint signaling"/>
    <property type="evidence" value="ECO:0007669"/>
    <property type="project" value="TreeGrafter"/>
</dbReference>
<dbReference type="GO" id="GO:0007094">
    <property type="term" value="P:mitotic spindle assembly checkpoint signaling"/>
    <property type="evidence" value="ECO:0007669"/>
    <property type="project" value="TreeGrafter"/>
</dbReference>
<dbReference type="GO" id="GO:0005634">
    <property type="term" value="C:nucleus"/>
    <property type="evidence" value="ECO:0007669"/>
    <property type="project" value="TreeGrafter"/>
</dbReference>
<dbReference type="GO" id="GO:0004674">
    <property type="term" value="F:protein serine/threonine kinase activity"/>
    <property type="evidence" value="ECO:0007669"/>
    <property type="project" value="UniProtKB-KW"/>
</dbReference>
<evidence type="ECO:0000259" key="8">
    <source>
        <dbReference type="PROSITE" id="PS50011"/>
    </source>
</evidence>
<name>A0AAV9IYC4_CYACA</name>
<feature type="region of interest" description="Disordered" evidence="7">
    <location>
        <begin position="372"/>
        <end position="419"/>
    </location>
</feature>
<dbReference type="Pfam" id="PF00069">
    <property type="entry name" value="Pkinase"/>
    <property type="match status" value="1"/>
</dbReference>
<evidence type="ECO:0000256" key="3">
    <source>
        <dbReference type="ARBA" id="ARBA00022741"/>
    </source>
</evidence>
<dbReference type="PROSITE" id="PS50011">
    <property type="entry name" value="PROTEIN_KINASE_DOM"/>
    <property type="match status" value="1"/>
</dbReference>
<evidence type="ECO:0000313" key="9">
    <source>
        <dbReference type="EMBL" id="KAK4537294.1"/>
    </source>
</evidence>
<sequence length="901" mass="96522">MPPDESLVRAPATPAGASHVSTAISALRARVRQLRGMSGATVTRHDGTSRSGSAEEVHAASPSTSGTWGASRASAQGTSSPTGVGAGSAPALTAVDSPLDWFVAHVCGGVVSAGGVPVVSGARDDRARALRNVLARTDRQHLEAVRDDPLSAPAWLALLRETEASLAPGGLGPSSGGTLDHDEHQLLLRLYERATRSIPLRGNRRSAPYVQLWLRYVQVQQASAPPVDDEDIRDMFRYMKAERIGEHAPEVTEAWSAFERHAGNFKKAHKLAQEADAKRAAQQSIAERRALPLERPLRTSLSPPEVTRREVRECNGPPTPPLQWSQLDAGGPAAERKEYPPEAMTSPPPPPPPRLELAWDLGMKEQVRSPVIVPNDRHHPTDERQPPSPPPSRAAGDNPLPADAAPGAADDAATAAPTDVRAARRPLAPLASTPPHPTDKENAALAAAATPAPAPRRPAAGHTATAALTSVALHPLSHHDAVVHIAGNAYVKLEMVGRGGSSKVFKVMGAATRKIHALKRVRVRKGDSDSIRSYTNEIQLLLRLRGKENIIQLIDAEVREDAGLVYMVMEFGEIDLARLLQRGAGKPMNANFLRLYWQQMLEAVHTIHEERIVHSDLKPANFLFVEGVLKLIDFGIAKAIQNDTTNIVRDSQVGTLNYMSPEAILDTGDAGGGTAQERQRRRYKLGRASDIWSLGCILYQMVYGRTPFSHLNVIQKLHCITDPSYVIAFPPVDGIHGLAANSSGAFLLDTLRRCLQRDPARRATIPELLTHPFLNPDAAVAAAETPASVLPPSMASSAAASSAVSKSAAAESRDMHRARVLHILQQLRGMNVALSDEALSDNVLLDRLCAAVPPHPASSPSRPDVSTRTRPRSAAGTPTGSSLTATHLPPPPPPPMPTSPR</sequence>
<dbReference type="InterPro" id="IPR011009">
    <property type="entry name" value="Kinase-like_dom_sf"/>
</dbReference>
<dbReference type="GO" id="GO:0098813">
    <property type="term" value="P:nuclear chromosome segregation"/>
    <property type="evidence" value="ECO:0007669"/>
    <property type="project" value="UniProtKB-ARBA"/>
</dbReference>
<keyword evidence="3 6" id="KW-0547">Nucleotide-binding</keyword>
<feature type="compositionally biased region" description="Pro residues" evidence="7">
    <location>
        <begin position="888"/>
        <end position="901"/>
    </location>
</feature>
<dbReference type="GO" id="GO:0034501">
    <property type="term" value="P:protein localization to kinetochore"/>
    <property type="evidence" value="ECO:0007669"/>
    <property type="project" value="TreeGrafter"/>
</dbReference>
<dbReference type="Pfam" id="PF08311">
    <property type="entry name" value="Mad3_BUB1_I"/>
    <property type="match status" value="1"/>
</dbReference>
<organism evidence="9 10">
    <name type="scientific">Cyanidium caldarium</name>
    <name type="common">Red alga</name>
    <dbReference type="NCBI Taxonomy" id="2771"/>
    <lineage>
        <taxon>Eukaryota</taxon>
        <taxon>Rhodophyta</taxon>
        <taxon>Bangiophyceae</taxon>
        <taxon>Cyanidiales</taxon>
        <taxon>Cyanidiaceae</taxon>
        <taxon>Cyanidium</taxon>
    </lineage>
</organism>
<dbReference type="Proteomes" id="UP001301350">
    <property type="component" value="Unassembled WGS sequence"/>
</dbReference>
<dbReference type="GO" id="GO:0005524">
    <property type="term" value="F:ATP binding"/>
    <property type="evidence" value="ECO:0007669"/>
    <property type="project" value="UniProtKB-UniRule"/>
</dbReference>
<dbReference type="PANTHER" id="PTHR22974:SF21">
    <property type="entry name" value="DUAL SPECIFICITY PROTEIN KINASE TTK"/>
    <property type="match status" value="1"/>
</dbReference>
<feature type="domain" description="Protein kinase" evidence="8">
    <location>
        <begin position="490"/>
        <end position="774"/>
    </location>
</feature>
<feature type="compositionally biased region" description="Polar residues" evidence="7">
    <location>
        <begin position="876"/>
        <end position="885"/>
    </location>
</feature>
<dbReference type="FunFam" id="3.30.200.20:FF:000131">
    <property type="entry name" value="Dual specificity protein kinase TTK"/>
    <property type="match status" value="1"/>
</dbReference>
<feature type="compositionally biased region" description="Low complexity" evidence="7">
    <location>
        <begin position="394"/>
        <end position="419"/>
    </location>
</feature>
<dbReference type="FunFam" id="1.10.510.10:FF:000224">
    <property type="entry name" value="serine/threonine-protein kinase mph1 isoform X1"/>
    <property type="match status" value="1"/>
</dbReference>
<proteinExistence type="predicted"/>
<gene>
    <name evidence="9" type="ORF">CDCA_CDCA11G3319</name>
</gene>
<dbReference type="InterPro" id="IPR000719">
    <property type="entry name" value="Prot_kinase_dom"/>
</dbReference>
<feature type="region of interest" description="Disordered" evidence="7">
    <location>
        <begin position="278"/>
        <end position="357"/>
    </location>
</feature>
<feature type="compositionally biased region" description="Basic and acidic residues" evidence="7">
    <location>
        <begin position="375"/>
        <end position="385"/>
    </location>
</feature>
<dbReference type="SMART" id="SM00220">
    <property type="entry name" value="S_TKc"/>
    <property type="match status" value="1"/>
</dbReference>
<dbReference type="Gene3D" id="1.25.40.430">
    <property type="match status" value="1"/>
</dbReference>
<dbReference type="GO" id="GO:0000776">
    <property type="term" value="C:kinetochore"/>
    <property type="evidence" value="ECO:0007669"/>
    <property type="project" value="TreeGrafter"/>
</dbReference>
<keyword evidence="4" id="KW-0418">Kinase</keyword>
<dbReference type="GO" id="GO:0004712">
    <property type="term" value="F:protein serine/threonine/tyrosine kinase activity"/>
    <property type="evidence" value="ECO:0007669"/>
    <property type="project" value="TreeGrafter"/>
</dbReference>
<evidence type="ECO:0000256" key="4">
    <source>
        <dbReference type="ARBA" id="ARBA00022777"/>
    </source>
</evidence>
<dbReference type="InterPro" id="IPR017441">
    <property type="entry name" value="Protein_kinase_ATP_BS"/>
</dbReference>
<reference evidence="9 10" key="1">
    <citation type="submission" date="2022-07" db="EMBL/GenBank/DDBJ databases">
        <title>Genome-wide signatures of adaptation to extreme environments.</title>
        <authorList>
            <person name="Cho C.H."/>
            <person name="Yoon H.S."/>
        </authorList>
    </citation>
    <scope>NUCLEOTIDE SEQUENCE [LARGE SCALE GENOMIC DNA]</scope>
    <source>
        <strain evidence="9 10">DBV 063 E5</strain>
    </source>
</reference>
<dbReference type="PROSITE" id="PS00107">
    <property type="entry name" value="PROTEIN_KINASE_ATP"/>
    <property type="match status" value="1"/>
</dbReference>
<dbReference type="Gene3D" id="1.10.510.10">
    <property type="entry name" value="Transferase(Phosphotransferase) domain 1"/>
    <property type="match status" value="1"/>
</dbReference>
<dbReference type="Gene3D" id="3.30.200.20">
    <property type="entry name" value="Phosphorylase Kinase, domain 1"/>
    <property type="match status" value="1"/>
</dbReference>
<evidence type="ECO:0000256" key="2">
    <source>
        <dbReference type="ARBA" id="ARBA00022679"/>
    </source>
</evidence>
<evidence type="ECO:0000256" key="7">
    <source>
        <dbReference type="SAM" id="MobiDB-lite"/>
    </source>
</evidence>
<dbReference type="AlphaFoldDB" id="A0AAV9IYC4"/>
<dbReference type="PROSITE" id="PS00108">
    <property type="entry name" value="PROTEIN_KINASE_ST"/>
    <property type="match status" value="1"/>
</dbReference>
<keyword evidence="2" id="KW-0808">Transferase</keyword>
<evidence type="ECO:0000256" key="6">
    <source>
        <dbReference type="PROSITE-ProRule" id="PRU10141"/>
    </source>
</evidence>
<comment type="caution">
    <text evidence="9">The sequence shown here is derived from an EMBL/GenBank/DDBJ whole genome shotgun (WGS) entry which is preliminary data.</text>
</comment>
<dbReference type="InterPro" id="IPR013212">
    <property type="entry name" value="Mad3/Bub1_I"/>
</dbReference>
<keyword evidence="10" id="KW-1185">Reference proteome</keyword>
<feature type="region of interest" description="Disordered" evidence="7">
    <location>
        <begin position="852"/>
        <end position="901"/>
    </location>
</feature>
<evidence type="ECO:0000256" key="1">
    <source>
        <dbReference type="ARBA" id="ARBA00022527"/>
    </source>
</evidence>
<keyword evidence="5 6" id="KW-0067">ATP-binding</keyword>
<dbReference type="EMBL" id="JANCYW010000011">
    <property type="protein sequence ID" value="KAK4537294.1"/>
    <property type="molecule type" value="Genomic_DNA"/>
</dbReference>
<accession>A0AAV9IYC4</accession>
<dbReference type="InterPro" id="IPR008271">
    <property type="entry name" value="Ser/Thr_kinase_AS"/>
</dbReference>
<dbReference type="CDD" id="cd14131">
    <property type="entry name" value="PKc_Mps1"/>
    <property type="match status" value="1"/>
</dbReference>
<feature type="compositionally biased region" description="Basic and acidic residues" evidence="7">
    <location>
        <begin position="286"/>
        <end position="297"/>
    </location>
</feature>
<feature type="region of interest" description="Disordered" evidence="7">
    <location>
        <begin position="35"/>
        <end position="87"/>
    </location>
</feature>
<feature type="binding site" evidence="6">
    <location>
        <position position="525"/>
    </location>
    <ligand>
        <name>ATP</name>
        <dbReference type="ChEBI" id="CHEBI:30616"/>
    </ligand>
</feature>
<protein>
    <recommendedName>
        <fullName evidence="8">Protein kinase domain-containing protein</fullName>
    </recommendedName>
</protein>
<dbReference type="InterPro" id="IPR027084">
    <property type="entry name" value="Mps1_cat"/>
</dbReference>
<dbReference type="SUPFAM" id="SSF56112">
    <property type="entry name" value="Protein kinase-like (PK-like)"/>
    <property type="match status" value="1"/>
</dbReference>
<feature type="compositionally biased region" description="Basic and acidic residues" evidence="7">
    <location>
        <begin position="43"/>
        <end position="58"/>
    </location>
</feature>
<feature type="compositionally biased region" description="Polar residues" evidence="7">
    <location>
        <begin position="61"/>
        <end position="82"/>
    </location>
</feature>
<evidence type="ECO:0000256" key="5">
    <source>
        <dbReference type="ARBA" id="ARBA00022840"/>
    </source>
</evidence>
<keyword evidence="1" id="KW-0723">Serine/threonine-protein kinase</keyword>
<evidence type="ECO:0000313" key="10">
    <source>
        <dbReference type="Proteomes" id="UP001301350"/>
    </source>
</evidence>